<evidence type="ECO:0000313" key="11">
    <source>
        <dbReference type="Proteomes" id="UP000305778"/>
    </source>
</evidence>
<dbReference type="CDD" id="cd06173">
    <property type="entry name" value="MFS_MefA_like"/>
    <property type="match status" value="1"/>
</dbReference>
<feature type="transmembrane region" description="Helical" evidence="8">
    <location>
        <begin position="271"/>
        <end position="295"/>
    </location>
</feature>
<keyword evidence="6 8" id="KW-0472">Membrane</keyword>
<evidence type="ECO:0000256" key="6">
    <source>
        <dbReference type="ARBA" id="ARBA00023136"/>
    </source>
</evidence>
<keyword evidence="4 8" id="KW-0812">Transmembrane</keyword>
<comment type="subcellular location">
    <subcellularLocation>
        <location evidence="1">Cell membrane</location>
        <topology evidence="1">Multi-pass membrane protein</topology>
    </subcellularLocation>
</comment>
<organism evidence="10 11">
    <name type="scientific">Actinacidiphila oryziradicis</name>
    <dbReference type="NCBI Taxonomy" id="2571141"/>
    <lineage>
        <taxon>Bacteria</taxon>
        <taxon>Bacillati</taxon>
        <taxon>Actinomycetota</taxon>
        <taxon>Actinomycetes</taxon>
        <taxon>Kitasatosporales</taxon>
        <taxon>Streptomycetaceae</taxon>
        <taxon>Actinacidiphila</taxon>
    </lineage>
</organism>
<evidence type="ECO:0000256" key="2">
    <source>
        <dbReference type="ARBA" id="ARBA00022448"/>
    </source>
</evidence>
<evidence type="ECO:0000256" key="4">
    <source>
        <dbReference type="ARBA" id="ARBA00022692"/>
    </source>
</evidence>
<feature type="region of interest" description="Disordered" evidence="7">
    <location>
        <begin position="1"/>
        <end position="25"/>
    </location>
</feature>
<dbReference type="GO" id="GO:0022857">
    <property type="term" value="F:transmembrane transporter activity"/>
    <property type="evidence" value="ECO:0007669"/>
    <property type="project" value="InterPro"/>
</dbReference>
<dbReference type="EMBL" id="SUMC01000169">
    <property type="protein sequence ID" value="TJZ96066.1"/>
    <property type="molecule type" value="Genomic_DNA"/>
</dbReference>
<feature type="transmembrane region" description="Helical" evidence="8">
    <location>
        <begin position="240"/>
        <end position="265"/>
    </location>
</feature>
<dbReference type="InterPro" id="IPR036259">
    <property type="entry name" value="MFS_trans_sf"/>
</dbReference>
<dbReference type="GO" id="GO:0005886">
    <property type="term" value="C:plasma membrane"/>
    <property type="evidence" value="ECO:0007669"/>
    <property type="project" value="UniProtKB-SubCell"/>
</dbReference>
<evidence type="ECO:0000256" key="7">
    <source>
        <dbReference type="SAM" id="MobiDB-lite"/>
    </source>
</evidence>
<dbReference type="AlphaFoldDB" id="A0A4U0RL91"/>
<dbReference type="PANTHER" id="PTHR23513">
    <property type="entry name" value="INTEGRAL MEMBRANE EFFLUX PROTEIN-RELATED"/>
    <property type="match status" value="1"/>
</dbReference>
<dbReference type="Proteomes" id="UP000305778">
    <property type="component" value="Unassembled WGS sequence"/>
</dbReference>
<feature type="domain" description="Major facilitator superfamily (MFS) profile" evidence="9">
    <location>
        <begin position="240"/>
        <end position="456"/>
    </location>
</feature>
<keyword evidence="11" id="KW-1185">Reference proteome</keyword>
<feature type="transmembrane region" description="Helical" evidence="8">
    <location>
        <begin position="337"/>
        <end position="355"/>
    </location>
</feature>
<evidence type="ECO:0000256" key="3">
    <source>
        <dbReference type="ARBA" id="ARBA00022475"/>
    </source>
</evidence>
<feature type="transmembrane region" description="Helical" evidence="8">
    <location>
        <begin position="307"/>
        <end position="325"/>
    </location>
</feature>
<dbReference type="PROSITE" id="PS50850">
    <property type="entry name" value="MFS"/>
    <property type="match status" value="1"/>
</dbReference>
<evidence type="ECO:0000259" key="9">
    <source>
        <dbReference type="PROSITE" id="PS50850"/>
    </source>
</evidence>
<dbReference type="InterPro" id="IPR010290">
    <property type="entry name" value="TM_effector"/>
</dbReference>
<keyword evidence="3" id="KW-1003">Cell membrane</keyword>
<keyword evidence="5 8" id="KW-1133">Transmembrane helix</keyword>
<dbReference type="RefSeq" id="WP_136730855.1">
    <property type="nucleotide sequence ID" value="NZ_SUMC01000169.1"/>
</dbReference>
<reference evidence="10 11" key="1">
    <citation type="submission" date="2019-04" db="EMBL/GenBank/DDBJ databases">
        <title>Streptomyces oryziradicis sp. nov., a novel actinomycete isolated from rhizosphere soil of rice (Oryza sativa L.).</title>
        <authorList>
            <person name="Li C."/>
        </authorList>
    </citation>
    <scope>NUCLEOTIDE SEQUENCE [LARGE SCALE GENOMIC DNA]</scope>
    <source>
        <strain evidence="10 11">NEAU-C40</strain>
    </source>
</reference>
<dbReference type="InterPro" id="IPR020846">
    <property type="entry name" value="MFS_dom"/>
</dbReference>
<dbReference type="Gene3D" id="1.20.1250.20">
    <property type="entry name" value="MFS general substrate transporter like domains"/>
    <property type="match status" value="1"/>
</dbReference>
<gene>
    <name evidence="10" type="ORF">FCI23_51505</name>
</gene>
<evidence type="ECO:0000256" key="1">
    <source>
        <dbReference type="ARBA" id="ARBA00004651"/>
    </source>
</evidence>
<comment type="caution">
    <text evidence="10">The sequence shown here is derived from an EMBL/GenBank/DDBJ whole genome shotgun (WGS) entry which is preliminary data.</text>
</comment>
<feature type="transmembrane region" description="Helical" evidence="8">
    <location>
        <begin position="180"/>
        <end position="200"/>
    </location>
</feature>
<feature type="transmembrane region" description="Helical" evidence="8">
    <location>
        <begin position="66"/>
        <end position="86"/>
    </location>
</feature>
<name>A0A4U0RL91_9ACTN</name>
<evidence type="ECO:0000256" key="8">
    <source>
        <dbReference type="SAM" id="Phobius"/>
    </source>
</evidence>
<keyword evidence="2" id="KW-0813">Transport</keyword>
<feature type="transmembrane region" description="Helical" evidence="8">
    <location>
        <begin position="402"/>
        <end position="422"/>
    </location>
</feature>
<sequence length="456" mass="47320">MGTTASPRTEPGSLESGPPRRRRPGLPADFNRLWTAESVSLVGTEVTALALPLTAVYVLHASTLQVGLLGTASWLPYVLFALVVGVWGDRLRRRRVLIVANLARAAFLGVIIALAVTGTLGVPLLFVLAFLVGAGNVVFEIFYYSYVPSLVAGPDLLVANSRLQASESTAQVAGPGLGGLLIQLLSAPLALLMDAVSFLFSALTLSRIRTVEPVPETAGDQGSILAQVRAGLALTWRSRVLLTLVGTAAICNLTAYWITVLFPLFCVRLLGLSAGMIGLVMSAGAVGSLLGAAVCGPFTRRVGVGQATLWTLFGEALGFLLLPFAPAHSWLCVPVLIAGWFIAGGTAAISRVVSISIRQTATPKDYLGRVNATHRFVSYGVVAVGTAAGGFLGNALGIRVAMAVAAAAMMTSVVCVLVSPLLHMREVDDAVVVPLVGRAAAASDPAEYEGGIEPAA</sequence>
<evidence type="ECO:0000256" key="5">
    <source>
        <dbReference type="ARBA" id="ARBA00022989"/>
    </source>
</evidence>
<evidence type="ECO:0000313" key="10">
    <source>
        <dbReference type="EMBL" id="TJZ96066.1"/>
    </source>
</evidence>
<feature type="transmembrane region" description="Helical" evidence="8">
    <location>
        <begin position="376"/>
        <end position="396"/>
    </location>
</feature>
<accession>A0A4U0RL91</accession>
<protein>
    <submittedName>
        <fullName evidence="10">MFS transporter</fullName>
    </submittedName>
</protein>
<proteinExistence type="predicted"/>
<dbReference type="Pfam" id="PF05977">
    <property type="entry name" value="MFS_3"/>
    <property type="match status" value="1"/>
</dbReference>
<dbReference type="SUPFAM" id="SSF103473">
    <property type="entry name" value="MFS general substrate transporter"/>
    <property type="match status" value="1"/>
</dbReference>
<dbReference type="PANTHER" id="PTHR23513:SF6">
    <property type="entry name" value="MAJOR FACILITATOR SUPERFAMILY ASSOCIATED DOMAIN-CONTAINING PROTEIN"/>
    <property type="match status" value="1"/>
</dbReference>
<dbReference type="OrthoDB" id="9815525at2"/>
<feature type="transmembrane region" description="Helical" evidence="8">
    <location>
        <begin position="39"/>
        <end position="59"/>
    </location>
</feature>